<protein>
    <submittedName>
        <fullName evidence="2">Uncharacterized protein</fullName>
    </submittedName>
</protein>
<proteinExistence type="predicted"/>
<dbReference type="AlphaFoldDB" id="A0A9X0APZ7"/>
<evidence type="ECO:0000313" key="2">
    <source>
        <dbReference type="EMBL" id="KAJ8066821.1"/>
    </source>
</evidence>
<organism evidence="2 3">
    <name type="scientific">Sclerotinia nivalis</name>
    <dbReference type="NCBI Taxonomy" id="352851"/>
    <lineage>
        <taxon>Eukaryota</taxon>
        <taxon>Fungi</taxon>
        <taxon>Dikarya</taxon>
        <taxon>Ascomycota</taxon>
        <taxon>Pezizomycotina</taxon>
        <taxon>Leotiomycetes</taxon>
        <taxon>Helotiales</taxon>
        <taxon>Sclerotiniaceae</taxon>
        <taxon>Sclerotinia</taxon>
    </lineage>
</organism>
<feature type="region of interest" description="Disordered" evidence="1">
    <location>
        <begin position="409"/>
        <end position="515"/>
    </location>
</feature>
<feature type="compositionally biased region" description="Low complexity" evidence="1">
    <location>
        <begin position="499"/>
        <end position="509"/>
    </location>
</feature>
<reference evidence="2" key="1">
    <citation type="submission" date="2022-11" db="EMBL/GenBank/DDBJ databases">
        <title>Genome Resource of Sclerotinia nivalis Strain SnTB1, a Plant Pathogen Isolated from American Ginseng.</title>
        <authorList>
            <person name="Fan S."/>
        </authorList>
    </citation>
    <scope>NUCLEOTIDE SEQUENCE</scope>
    <source>
        <strain evidence="2">SnTB1</strain>
    </source>
</reference>
<comment type="caution">
    <text evidence="2">The sequence shown here is derived from an EMBL/GenBank/DDBJ whole genome shotgun (WGS) entry which is preliminary data.</text>
</comment>
<dbReference type="OrthoDB" id="5417386at2759"/>
<feature type="compositionally biased region" description="Basic residues" evidence="1">
    <location>
        <begin position="36"/>
        <end position="46"/>
    </location>
</feature>
<feature type="compositionally biased region" description="Polar residues" evidence="1">
    <location>
        <begin position="420"/>
        <end position="451"/>
    </location>
</feature>
<evidence type="ECO:0000256" key="1">
    <source>
        <dbReference type="SAM" id="MobiDB-lite"/>
    </source>
</evidence>
<feature type="compositionally biased region" description="Polar residues" evidence="1">
    <location>
        <begin position="59"/>
        <end position="85"/>
    </location>
</feature>
<dbReference type="Proteomes" id="UP001152300">
    <property type="component" value="Unassembled WGS sequence"/>
</dbReference>
<feature type="region of interest" description="Disordered" evidence="1">
    <location>
        <begin position="1"/>
        <end position="90"/>
    </location>
</feature>
<evidence type="ECO:0000313" key="3">
    <source>
        <dbReference type="Proteomes" id="UP001152300"/>
    </source>
</evidence>
<feature type="compositionally biased region" description="Polar residues" evidence="1">
    <location>
        <begin position="21"/>
        <end position="30"/>
    </location>
</feature>
<sequence>MNSAIGNRTPPPRLVDIKSPRPQSMGTPLSINPRLLSRRQTSRSHNHGSIDTVPELRRFNSSGTKSSVKMTPHQTTSQSYGSSDTIPPRRERETMKDLSDFLMSYDPPAHNLVAPPQATPRKKFGLLRRKQKREPKSNQFLKLPDTAIAAKTRQGVQYIAISIPLEHDYLGRMPTPTEPGSNSERAPTLDRLPVVVYKPVYNAGHSMTPSPDSPVLERKTSISKRSTWGPGTLTKVITKPGSEEIVLQNGYIQRTSQVYTPTESLYHDALETRPRPHSSKTIPSPGPPLKVSLTGNCRVNSLSSVSRPILWRHRSDGPLRVINRTPSPDFKPTYQTHKIVKSISTIRSVATSGTGIGQSLKSTPDSINTNSSMPAVFGTAETIDLQSFTGTTPRPSLASPQSEKIVQFPTIGSEEPGNGRVNQATSPTTISFPQSPQSGSNEKQGDQATQTSRREKVRARKERDLASLRSRNSNLDKIATHEISTQSISEKSPKTEFRPSSPSSPNSKSIEPAARSAERLLQKAVVLSTSNIMLVADIPPSVNHVHQSDISLPRPLSPVPPIPSLSRLPRPKFILSRPLQSLDKGNSTYTHHSTQTILAHTFPSPQLQKARYARLSSEPFVYPQLDQAANGYNLDGLDIDMDTVREREIGPRGSRERELDVRMRIIERDTDILLRTLGGIVKSFDGLGEVARLRWEGVNGRDRGVRSSVIGINGVTGKESNGKMFGFGESNEGNRRRAATTGMEMGMGMEDRDMDLVMREIRGAAPRVSDESLRVRGREVEGDGFAAFL</sequence>
<accession>A0A9X0APZ7</accession>
<dbReference type="EMBL" id="JAPEIS010000004">
    <property type="protein sequence ID" value="KAJ8066821.1"/>
    <property type="molecule type" value="Genomic_DNA"/>
</dbReference>
<keyword evidence="3" id="KW-1185">Reference proteome</keyword>
<gene>
    <name evidence="2" type="ORF">OCU04_004204</name>
</gene>
<name>A0A9X0APZ7_9HELO</name>